<dbReference type="Proteomes" id="UP000558460">
    <property type="component" value="Unassembled WGS sequence"/>
</dbReference>
<dbReference type="InterPro" id="IPR018933">
    <property type="entry name" value="Netrin_module_non-TIMP"/>
</dbReference>
<evidence type="ECO:0000256" key="2">
    <source>
        <dbReference type="ARBA" id="ARBA00022525"/>
    </source>
</evidence>
<name>A0A7L3M5S9_9PASS</name>
<dbReference type="Gene3D" id="2.40.50.120">
    <property type="match status" value="1"/>
</dbReference>
<dbReference type="InterPro" id="IPR001134">
    <property type="entry name" value="Netrin_domain"/>
</dbReference>
<evidence type="ECO:0000313" key="5">
    <source>
        <dbReference type="EMBL" id="NXU61231.1"/>
    </source>
</evidence>
<feature type="non-terminal residue" evidence="5">
    <location>
        <position position="1"/>
    </location>
</feature>
<evidence type="ECO:0000313" key="6">
    <source>
        <dbReference type="Proteomes" id="UP000558460"/>
    </source>
</evidence>
<keyword evidence="6" id="KW-1185">Reference proteome</keyword>
<evidence type="ECO:0000259" key="4">
    <source>
        <dbReference type="PROSITE" id="PS50189"/>
    </source>
</evidence>
<sequence length="104" mass="11013">LSGTVKSLSRGAPQEPLWAVVSILHLYKSGGLGVPQPPKGATLRLQLRCRGCPALKKGSSYVLMGRVGEDGGALLPPESFVVPFRPQQQQQVLGNLGKRPCPGK</sequence>
<protein>
    <submittedName>
        <fullName evidence="5">PCOC1 endopeptidase</fullName>
    </submittedName>
</protein>
<dbReference type="SUPFAM" id="SSF50242">
    <property type="entry name" value="TIMP-like"/>
    <property type="match status" value="1"/>
</dbReference>
<dbReference type="OrthoDB" id="6116165at2759"/>
<evidence type="ECO:0000256" key="1">
    <source>
        <dbReference type="ARBA" id="ARBA00004613"/>
    </source>
</evidence>
<reference evidence="5 6" key="1">
    <citation type="submission" date="2019-09" db="EMBL/GenBank/DDBJ databases">
        <title>Bird 10,000 Genomes (B10K) Project - Family phase.</title>
        <authorList>
            <person name="Zhang G."/>
        </authorList>
    </citation>
    <scope>NUCLEOTIDE SEQUENCE [LARGE SCALE GENOMIC DNA]</scope>
    <source>
        <strain evidence="5">B10K-DU-029-69</strain>
        <tissue evidence="5">Muscle</tissue>
    </source>
</reference>
<keyword evidence="3" id="KW-1015">Disulfide bond</keyword>
<accession>A0A7L3M5S9</accession>
<dbReference type="PROSITE" id="PS50189">
    <property type="entry name" value="NTR"/>
    <property type="match status" value="1"/>
</dbReference>
<dbReference type="GO" id="GO:0005576">
    <property type="term" value="C:extracellular region"/>
    <property type="evidence" value="ECO:0007669"/>
    <property type="project" value="UniProtKB-SubCell"/>
</dbReference>
<comment type="caution">
    <text evidence="5">The sequence shown here is derived from an EMBL/GenBank/DDBJ whole genome shotgun (WGS) entry which is preliminary data.</text>
</comment>
<proteinExistence type="predicted"/>
<dbReference type="EMBL" id="VZUA01019212">
    <property type="protein sequence ID" value="NXU61231.1"/>
    <property type="molecule type" value="Genomic_DNA"/>
</dbReference>
<dbReference type="Pfam" id="PF01759">
    <property type="entry name" value="NTR"/>
    <property type="match status" value="1"/>
</dbReference>
<comment type="subcellular location">
    <subcellularLocation>
        <location evidence="1">Secreted</location>
    </subcellularLocation>
</comment>
<dbReference type="AlphaFoldDB" id="A0A7L3M5S9"/>
<organism evidence="5 6">
    <name type="scientific">Horornis vulcanius</name>
    <dbReference type="NCBI Taxonomy" id="2585811"/>
    <lineage>
        <taxon>Eukaryota</taxon>
        <taxon>Metazoa</taxon>
        <taxon>Chordata</taxon>
        <taxon>Craniata</taxon>
        <taxon>Vertebrata</taxon>
        <taxon>Euteleostomi</taxon>
        <taxon>Archelosauria</taxon>
        <taxon>Archosauria</taxon>
        <taxon>Dinosauria</taxon>
        <taxon>Saurischia</taxon>
        <taxon>Theropoda</taxon>
        <taxon>Coelurosauria</taxon>
        <taxon>Aves</taxon>
        <taxon>Neognathae</taxon>
        <taxon>Neoaves</taxon>
        <taxon>Telluraves</taxon>
        <taxon>Australaves</taxon>
        <taxon>Passeriformes</taxon>
        <taxon>Sylvioidea</taxon>
        <taxon>Scotocercidae</taxon>
        <taxon>Horornis</taxon>
    </lineage>
</organism>
<feature type="non-terminal residue" evidence="5">
    <location>
        <position position="104"/>
    </location>
</feature>
<keyword evidence="2" id="KW-0964">Secreted</keyword>
<dbReference type="InterPro" id="IPR008993">
    <property type="entry name" value="TIMP-like_OB-fold"/>
</dbReference>
<feature type="domain" description="NTR" evidence="4">
    <location>
        <begin position="1"/>
        <end position="101"/>
    </location>
</feature>
<gene>
    <name evidence="5" type="primary">Pcolce</name>
    <name evidence="5" type="ORF">HORVUL_R10657</name>
</gene>
<evidence type="ECO:0000256" key="3">
    <source>
        <dbReference type="ARBA" id="ARBA00023157"/>
    </source>
</evidence>